<dbReference type="AlphaFoldDB" id="A0A0L0CYJ1"/>
<evidence type="ECO:0000313" key="1">
    <source>
        <dbReference type="EMBL" id="KNC37505.1"/>
    </source>
</evidence>
<organism evidence="1 2">
    <name type="scientific">Plasmodium falciparum RAJ116</name>
    <dbReference type="NCBI Taxonomy" id="580058"/>
    <lineage>
        <taxon>Eukaryota</taxon>
        <taxon>Sar</taxon>
        <taxon>Alveolata</taxon>
        <taxon>Apicomplexa</taxon>
        <taxon>Aconoidasida</taxon>
        <taxon>Haemosporida</taxon>
        <taxon>Plasmodiidae</taxon>
        <taxon>Plasmodium</taxon>
        <taxon>Plasmodium (Laverania)</taxon>
    </lineage>
</organism>
<proteinExistence type="predicted"/>
<protein>
    <submittedName>
        <fullName evidence="1">Uncharacterized protein</fullName>
    </submittedName>
</protein>
<reference evidence="2" key="1">
    <citation type="submission" date="2015-07" db="EMBL/GenBank/DDBJ databases">
        <title>Annotation of Plasmodium falciparum RAJ116.</title>
        <authorList>
            <consortium name="The Broad Institute Genome Sequencing Platform"/>
            <person name="Volkman S.K."/>
            <person name="Neafsey D.E."/>
            <person name="Dash A.P."/>
            <person name="Chitnis C.E."/>
            <person name="Hartl D.L."/>
            <person name="Young S.K."/>
            <person name="Zeng Q."/>
            <person name="Koehrsen M."/>
            <person name="Alvarado L."/>
            <person name="Berlin A."/>
            <person name="Borenstein D."/>
            <person name="Chapman S.B."/>
            <person name="Chen Z."/>
            <person name="Engels R."/>
            <person name="Freedman E."/>
            <person name="Gellesch M."/>
            <person name="Goldberg J."/>
            <person name="Griggs A."/>
            <person name="Gujja S."/>
            <person name="Heilman E.R."/>
            <person name="Heiman D.I."/>
            <person name="Howarth C."/>
            <person name="Jen D."/>
            <person name="Larson L."/>
            <person name="Mehta T."/>
            <person name="Neiman D."/>
            <person name="Park D."/>
            <person name="Pearson M."/>
            <person name="Roberts A."/>
            <person name="Saif S."/>
            <person name="Shea T."/>
            <person name="Shenoy N."/>
            <person name="Sisk P."/>
            <person name="Stolte C."/>
            <person name="Sykes S."/>
            <person name="Walk T."/>
            <person name="White J."/>
            <person name="Yandava C."/>
            <person name="Haas B."/>
            <person name="Henn M.R."/>
            <person name="Nusbaum C."/>
            <person name="Birren B."/>
        </authorList>
    </citation>
    <scope>NUCLEOTIDE SEQUENCE [LARGE SCALE GENOMIC DNA]</scope>
    <source>
        <strain evidence="2">RAJ116</strain>
    </source>
</reference>
<accession>A0A0L0CYJ1</accession>
<dbReference type="EMBL" id="GG664551">
    <property type="protein sequence ID" value="KNC37505.1"/>
    <property type="molecule type" value="Genomic_DNA"/>
</dbReference>
<dbReference type="Proteomes" id="UP000054566">
    <property type="component" value="Unassembled WGS sequence"/>
</dbReference>
<name>A0A0L0CYJ1_PLAFA</name>
<dbReference type="OrthoDB" id="377384at2759"/>
<sequence>MNGKDQYNPITYKTNISEEKYCNTINDKISSKKEASNYKSYNKCSIKNNDTLNYNNYSNNIDNNIHNLKSIINRDFLDKSLVSNDDEIDDYKTFLTLDSNQTIFKNKPLKVPDLSFLNNSSRTFSNTDFLHMDNNNNNNNNNREVYNEERTNFVRNKIIYEKLDGLSFCYDNDSKNFNFPPGQDDHDKSIQLQKDHKTGILYECNNKNYNMSDKNLNIFELKKENKNNIVKNYIKINKVENSNIEQLINNHMNNSPNYILDNKKYDTDG</sequence>
<evidence type="ECO:0000313" key="2">
    <source>
        <dbReference type="Proteomes" id="UP000054566"/>
    </source>
</evidence>
<reference evidence="2" key="2">
    <citation type="submission" date="2015-07" db="EMBL/GenBank/DDBJ databases">
        <title>The genome sequence of Plasmodium falciparum RAJ116.</title>
        <authorList>
            <consortium name="The Broad Institute Genome Sequencing Platform"/>
            <person name="Volkman S.K."/>
            <person name="Neafsey D.E."/>
            <person name="Dash A.P."/>
            <person name="Chitnis C.E."/>
            <person name="Hartl D.L."/>
            <person name="Young S.K."/>
            <person name="Kodira C.D."/>
            <person name="Zeng Q."/>
            <person name="Koehrsen M."/>
            <person name="Godfrey P."/>
            <person name="Alvarado L."/>
            <person name="Berlin A."/>
            <person name="Borenstein D."/>
            <person name="Chen Z."/>
            <person name="Engels R."/>
            <person name="Freedman E."/>
            <person name="Gellesch M."/>
            <person name="Goldberg J."/>
            <person name="Griggs A."/>
            <person name="Gujja S."/>
            <person name="Heiman D."/>
            <person name="Hepburn T."/>
            <person name="Howarth C."/>
            <person name="Jen D."/>
            <person name="Larson L."/>
            <person name="Lewis B."/>
            <person name="Mehta T."/>
            <person name="Park D."/>
            <person name="Pearson M."/>
            <person name="Roberts A."/>
            <person name="Saif S."/>
            <person name="Shea T."/>
            <person name="Shenoy N."/>
            <person name="Sisk P."/>
            <person name="Stolte C."/>
            <person name="Sykes S."/>
            <person name="Walk T."/>
            <person name="White J."/>
            <person name="Yandava C."/>
            <person name="Wirth D.F."/>
            <person name="Nusbaum C."/>
            <person name="Birren B."/>
        </authorList>
    </citation>
    <scope>NUCLEOTIDE SEQUENCE [LARGE SCALE GENOMIC DNA]</scope>
    <source>
        <strain evidence="2">RAJ116</strain>
    </source>
</reference>
<gene>
    <name evidence="1" type="ORF">PFLG_02314</name>
</gene>